<organism evidence="2 3">
    <name type="scientific">Burkholderia ubonensis</name>
    <dbReference type="NCBI Taxonomy" id="101571"/>
    <lineage>
        <taxon>Bacteria</taxon>
        <taxon>Pseudomonadati</taxon>
        <taxon>Pseudomonadota</taxon>
        <taxon>Betaproteobacteria</taxon>
        <taxon>Burkholderiales</taxon>
        <taxon>Burkholderiaceae</taxon>
        <taxon>Burkholderia</taxon>
        <taxon>Burkholderia cepacia complex</taxon>
    </lineage>
</organism>
<sequence>METHMSQPWTKDQVIDVIRTELLPALESAAGVAPESIGAETALLDNGLALDSLDVLDLQVALERRFGVKLPVLNRQLIDGPRNSVGGLASLVLDHLPQVAA</sequence>
<dbReference type="Pfam" id="PF00550">
    <property type="entry name" value="PP-binding"/>
    <property type="match status" value="1"/>
</dbReference>
<evidence type="ECO:0000313" key="2">
    <source>
        <dbReference type="EMBL" id="KUZ86978.1"/>
    </source>
</evidence>
<dbReference type="AlphaFoldDB" id="A0A102L4I6"/>
<dbReference type="EMBL" id="LOTN01000044">
    <property type="protein sequence ID" value="KUZ86978.1"/>
    <property type="molecule type" value="Genomic_DNA"/>
</dbReference>
<protein>
    <recommendedName>
        <fullName evidence="1">Carrier domain-containing protein</fullName>
    </recommendedName>
</protein>
<dbReference type="PROSITE" id="PS50075">
    <property type="entry name" value="CARRIER"/>
    <property type="match status" value="1"/>
</dbReference>
<dbReference type="SUPFAM" id="SSF47336">
    <property type="entry name" value="ACP-like"/>
    <property type="match status" value="1"/>
</dbReference>
<dbReference type="Proteomes" id="UP000065521">
    <property type="component" value="Unassembled WGS sequence"/>
</dbReference>
<comment type="caution">
    <text evidence="2">The sequence shown here is derived from an EMBL/GenBank/DDBJ whole genome shotgun (WGS) entry which is preliminary data.</text>
</comment>
<dbReference type="Gene3D" id="1.10.1200.10">
    <property type="entry name" value="ACP-like"/>
    <property type="match status" value="1"/>
</dbReference>
<feature type="domain" description="Carrier" evidence="1">
    <location>
        <begin position="16"/>
        <end position="96"/>
    </location>
</feature>
<evidence type="ECO:0000313" key="3">
    <source>
        <dbReference type="Proteomes" id="UP000065521"/>
    </source>
</evidence>
<reference evidence="2 3" key="1">
    <citation type="submission" date="2015-11" db="EMBL/GenBank/DDBJ databases">
        <title>Expanding the genomic diversity of Burkholderia species for the development of highly accurate diagnostics.</title>
        <authorList>
            <person name="Sahl J."/>
            <person name="Keim P."/>
            <person name="Wagner D."/>
        </authorList>
    </citation>
    <scope>NUCLEOTIDE SEQUENCE [LARGE SCALE GENOMIC DNA]</scope>
    <source>
        <strain evidence="2 3">RF32-BP4</strain>
    </source>
</reference>
<name>A0A102L4I6_9BURK</name>
<dbReference type="InterPro" id="IPR036736">
    <property type="entry name" value="ACP-like_sf"/>
</dbReference>
<accession>A0A102L4I6</accession>
<gene>
    <name evidence="2" type="ORF">WI38_00645</name>
</gene>
<evidence type="ECO:0000259" key="1">
    <source>
        <dbReference type="PROSITE" id="PS50075"/>
    </source>
</evidence>
<proteinExistence type="predicted"/>
<dbReference type="InterPro" id="IPR009081">
    <property type="entry name" value="PP-bd_ACP"/>
</dbReference>